<accession>A0ABX2BWI6</accession>
<protein>
    <submittedName>
        <fullName evidence="1">Uncharacterized protein</fullName>
    </submittedName>
</protein>
<organism evidence="1 2">
    <name type="scientific">Paraburkholderia solitsugae</name>
    <dbReference type="NCBI Taxonomy" id="2675748"/>
    <lineage>
        <taxon>Bacteria</taxon>
        <taxon>Pseudomonadati</taxon>
        <taxon>Pseudomonadota</taxon>
        <taxon>Betaproteobacteria</taxon>
        <taxon>Burkholderiales</taxon>
        <taxon>Burkholderiaceae</taxon>
        <taxon>Paraburkholderia</taxon>
    </lineage>
</organism>
<proteinExistence type="predicted"/>
<evidence type="ECO:0000313" key="1">
    <source>
        <dbReference type="EMBL" id="NPT44353.1"/>
    </source>
</evidence>
<dbReference type="RefSeq" id="WP_172314401.1">
    <property type="nucleotide sequence ID" value="NZ_WOEY01000092.1"/>
</dbReference>
<comment type="caution">
    <text evidence="1">The sequence shown here is derived from an EMBL/GenBank/DDBJ whole genome shotgun (WGS) entry which is preliminary data.</text>
</comment>
<gene>
    <name evidence="1" type="ORF">GNZ12_24185</name>
</gene>
<keyword evidence="2" id="KW-1185">Reference proteome</keyword>
<sequence>MIAARVYDGLTLAEHAERSGISYQTLNQRVKKYGHPFPEKGRGTDYTGKRFGKLTALRYSDRDGPHGARWVFMCVECDRETILPVSGILMAQCQCGKKAAPLWPFPRVVGLDGLPVSPIWRAADLQDVA</sequence>
<dbReference type="Proteomes" id="UP000652198">
    <property type="component" value="Unassembled WGS sequence"/>
</dbReference>
<evidence type="ECO:0000313" key="2">
    <source>
        <dbReference type="Proteomes" id="UP000652198"/>
    </source>
</evidence>
<reference evidence="1 2" key="1">
    <citation type="submission" date="2019-11" db="EMBL/GenBank/DDBJ databases">
        <title>Metabolism of dissolved organic matter in forest soils.</title>
        <authorList>
            <person name="Cyle K.T."/>
            <person name="Wilhelm R.C."/>
            <person name="Martinez C.E."/>
        </authorList>
    </citation>
    <scope>NUCLEOTIDE SEQUENCE [LARGE SCALE GENOMIC DNA]</scope>
    <source>
        <strain evidence="1 2">1N</strain>
    </source>
</reference>
<name>A0ABX2BWI6_9BURK</name>
<dbReference type="EMBL" id="WOEY01000092">
    <property type="protein sequence ID" value="NPT44353.1"/>
    <property type="molecule type" value="Genomic_DNA"/>
</dbReference>